<evidence type="ECO:0000313" key="2">
    <source>
        <dbReference type="EMBL" id="RSU15573.1"/>
    </source>
</evidence>
<gene>
    <name evidence="2" type="ORF">CBF29_00420</name>
</gene>
<dbReference type="OrthoDB" id="2168040at2"/>
<organism evidence="2 3">
    <name type="scientific">Vagococcus elongatus</name>
    <dbReference type="NCBI Taxonomy" id="180344"/>
    <lineage>
        <taxon>Bacteria</taxon>
        <taxon>Bacillati</taxon>
        <taxon>Bacillota</taxon>
        <taxon>Bacilli</taxon>
        <taxon>Lactobacillales</taxon>
        <taxon>Enterococcaceae</taxon>
        <taxon>Vagococcus</taxon>
    </lineage>
</organism>
<evidence type="ECO:0000259" key="1">
    <source>
        <dbReference type="Pfam" id="PF14493"/>
    </source>
</evidence>
<comment type="caution">
    <text evidence="2">The sequence shown here is derived from an EMBL/GenBank/DDBJ whole genome shotgun (WGS) entry which is preliminary data.</text>
</comment>
<dbReference type="AlphaFoldDB" id="A0A430B5I0"/>
<dbReference type="InterPro" id="IPR029491">
    <property type="entry name" value="Helicase_HTH"/>
</dbReference>
<dbReference type="EMBL" id="NGKA01000001">
    <property type="protein sequence ID" value="RSU15573.1"/>
    <property type="molecule type" value="Genomic_DNA"/>
</dbReference>
<reference evidence="2 3" key="1">
    <citation type="submission" date="2017-05" db="EMBL/GenBank/DDBJ databases">
        <title>Vagococcus spp. assemblies.</title>
        <authorList>
            <person name="Gulvik C.A."/>
        </authorList>
    </citation>
    <scope>NUCLEOTIDE SEQUENCE [LARGE SCALE GENOMIC DNA]</scope>
    <source>
        <strain evidence="2 3">CCUG 51432</strain>
    </source>
</reference>
<protein>
    <recommendedName>
        <fullName evidence="1">Helicase Helix-turn-helix domain-containing protein</fullName>
    </recommendedName>
</protein>
<feature type="domain" description="Helicase Helix-turn-helix" evidence="1">
    <location>
        <begin position="254"/>
        <end position="344"/>
    </location>
</feature>
<sequence>MTMSIDTFILTLFTHGYKARIGTLYQLLIGKRTSSILCYGHFYGQLPYFGLLPKLDRQVYQQSVHQLTKKNFLTVKDEKAEITQEGRKYLADGDMINYDKLNHFVYGKSWQSFFDLLLFSTQVTAELKAGNSSYPPVENSPYKHFQLKKWLAHQLERQSKEDFIQAFSAEWHQLIETLPELEGDFLTNQLTGADVIGKTYHQLGSLLGLNEFELTLFQRHCIHWVMTIVAGSPETYPLMNSLYQLVRQPNYNQSAYQTYQLYLKVKKIDQLIAHRRLKESTVLDHLIEFAIIDEKFPFFDVLTPEIKEMFFKIEKSSPDVRDWKISVIQELYPEVSFFEMRLYQIWRVKGRMTSCE</sequence>
<dbReference type="RefSeq" id="WP_126806115.1">
    <property type="nucleotide sequence ID" value="NZ_NGKA01000001.1"/>
</dbReference>
<keyword evidence="3" id="KW-1185">Reference proteome</keyword>
<proteinExistence type="predicted"/>
<dbReference type="Proteomes" id="UP000287605">
    <property type="component" value="Unassembled WGS sequence"/>
</dbReference>
<name>A0A430B5I0_9ENTE</name>
<accession>A0A430B5I0</accession>
<dbReference type="Pfam" id="PF14493">
    <property type="entry name" value="HTH_40"/>
    <property type="match status" value="1"/>
</dbReference>
<evidence type="ECO:0000313" key="3">
    <source>
        <dbReference type="Proteomes" id="UP000287605"/>
    </source>
</evidence>